<sequence>MDLLNNHISLVTGAGNGLGRATAVKFAKKGSMVVLVGRRKEKLEGVSAIISIKRPTLYNTSSCYMTRRYE</sequence>
<dbReference type="RefSeq" id="WP_076110820.1">
    <property type="nucleotide sequence ID" value="NZ_MPTB01000014.1"/>
</dbReference>
<reference evidence="1 2" key="1">
    <citation type="submission" date="2016-10" db="EMBL/GenBank/DDBJ databases">
        <title>Paenibacillus species isolates.</title>
        <authorList>
            <person name="Beno S.M."/>
        </authorList>
    </citation>
    <scope>NUCLEOTIDE SEQUENCE [LARGE SCALE GENOMIC DNA]</scope>
    <source>
        <strain evidence="1 2">FSL H7-0744</strain>
    </source>
</reference>
<keyword evidence="2" id="KW-1185">Reference proteome</keyword>
<accession>A0ABX3HB90</accession>
<evidence type="ECO:0000313" key="1">
    <source>
        <dbReference type="EMBL" id="OMD47741.1"/>
    </source>
</evidence>
<dbReference type="InterPro" id="IPR002347">
    <property type="entry name" value="SDR_fam"/>
</dbReference>
<name>A0ABX3HB90_PAEBO</name>
<dbReference type="EMBL" id="MPTB01000014">
    <property type="protein sequence ID" value="OMD47741.1"/>
    <property type="molecule type" value="Genomic_DNA"/>
</dbReference>
<comment type="caution">
    <text evidence="1">The sequence shown here is derived from an EMBL/GenBank/DDBJ whole genome shotgun (WGS) entry which is preliminary data.</text>
</comment>
<evidence type="ECO:0000313" key="2">
    <source>
        <dbReference type="Proteomes" id="UP000187412"/>
    </source>
</evidence>
<organism evidence="1 2">
    <name type="scientific">Paenibacillus borealis</name>
    <dbReference type="NCBI Taxonomy" id="160799"/>
    <lineage>
        <taxon>Bacteria</taxon>
        <taxon>Bacillati</taxon>
        <taxon>Bacillota</taxon>
        <taxon>Bacilli</taxon>
        <taxon>Bacillales</taxon>
        <taxon>Paenibacillaceae</taxon>
        <taxon>Paenibacillus</taxon>
    </lineage>
</organism>
<protein>
    <submittedName>
        <fullName evidence="1">Uncharacterized protein</fullName>
    </submittedName>
</protein>
<dbReference type="SUPFAM" id="SSF51735">
    <property type="entry name" value="NAD(P)-binding Rossmann-fold domains"/>
    <property type="match status" value="1"/>
</dbReference>
<proteinExistence type="predicted"/>
<gene>
    <name evidence="1" type="ORF">BSK56_12550</name>
</gene>
<dbReference type="Pfam" id="PF00106">
    <property type="entry name" value="adh_short"/>
    <property type="match status" value="1"/>
</dbReference>
<dbReference type="Proteomes" id="UP000187412">
    <property type="component" value="Unassembled WGS sequence"/>
</dbReference>
<dbReference type="InterPro" id="IPR036291">
    <property type="entry name" value="NAD(P)-bd_dom_sf"/>
</dbReference>
<dbReference type="Gene3D" id="3.40.50.720">
    <property type="entry name" value="NAD(P)-binding Rossmann-like Domain"/>
    <property type="match status" value="1"/>
</dbReference>